<dbReference type="GO" id="GO:0005737">
    <property type="term" value="C:cytoplasm"/>
    <property type="evidence" value="ECO:0007669"/>
    <property type="project" value="UniProtKB-SubCell"/>
</dbReference>
<dbReference type="GO" id="GO:0003677">
    <property type="term" value="F:DNA binding"/>
    <property type="evidence" value="ECO:0007669"/>
    <property type="project" value="UniProtKB-UniRule"/>
</dbReference>
<sequence length="727" mass="82089">MQLKHIKLSGFKSFVDSTKITFPTNLVGVVGPNGCGKSNVIDAVKWVLGELSAKNLRGDSMVDVIFNGSDKRKASGQCTVELLFDNSMGKIGGEYASFNEISIKRSMTRDGISDYFINNTKCRRKDVQDIFLGTGLGPNSYAIIEQGMVSNLVGAKPEELRVHIEEAAGVSKYRERRKETESRIKRTKENLSRVKDIRDEIARLIRRLEGQAKAAEKYQLLKKQENETEIDISVLFLLEAQEKRDELQKIIDKYNRDYKIKEAETQAKQAQIDEFRTQNESVISSYEEAQKKYYSIGAEIARLEQNIHNAKSSEDSLKEELDRVEALHQKTIEKNSNFENLTPKEKALHILDEIISSIPNDTIKTKTIELKELLLEIFDIASAQTKSIQDDYMLRKSRLTNDINSSQKIQEKNSLELKALIEDSALSETELNKIRQQQSKVDAEVRELERDRSMAELDLRTIAEKISNNRVELKSHQIKYETAQSKLNDAGINIEELDLSKYENLKISELENLLNEIQVKIVRLGAINLAAPEEIAEESKRKDDLDEQYQDLEEALAKLSDAIKKIDQETKIIFKESFDSVNAKVKEVFPKLFGGGFAELTLTDPDPLNAGVVLMARPPGKKNATISQLSGGEKALTALALVFALFELNPAPFCMLDEVDAPLDDLNTMRFIDMVDEMSKNVQFIFITHNKVSMEKSDHLMGVTMQEAGVSRMVSVDVSQALEMAEA</sequence>
<feature type="coiled-coil region" evidence="1">
    <location>
        <begin position="535"/>
        <end position="572"/>
    </location>
</feature>
<evidence type="ECO:0000313" key="4">
    <source>
        <dbReference type="Proteomes" id="UP000010116"/>
    </source>
</evidence>
<proteinExistence type="inferred from homology"/>
<feature type="coiled-coil region" evidence="1">
    <location>
        <begin position="417"/>
        <end position="465"/>
    </location>
</feature>
<keyword evidence="1" id="KW-0238">DNA-binding</keyword>
<dbReference type="Proteomes" id="UP000010116">
    <property type="component" value="Unassembled WGS sequence"/>
</dbReference>
<dbReference type="InterPro" id="IPR003395">
    <property type="entry name" value="RecF/RecN/SMC_N"/>
</dbReference>
<dbReference type="GO" id="GO:0005524">
    <property type="term" value="F:ATP binding"/>
    <property type="evidence" value="ECO:0007669"/>
    <property type="project" value="UniProtKB-UniRule"/>
</dbReference>
<dbReference type="InterPro" id="IPR027417">
    <property type="entry name" value="P-loop_NTPase"/>
</dbReference>
<keyword evidence="1" id="KW-0067">ATP-binding</keyword>
<keyword evidence="1" id="KW-0547">Nucleotide-binding</keyword>
<dbReference type="EMBL" id="JH611185">
    <property type="protein sequence ID" value="EJP72844.1"/>
    <property type="molecule type" value="Genomic_DNA"/>
</dbReference>
<dbReference type="HAMAP" id="MF_01894">
    <property type="entry name" value="Smc_prok"/>
    <property type="match status" value="1"/>
</dbReference>
<comment type="domain">
    <text evidence="1">Contains large globular domains required for ATP hydrolysis at each terminus and a third globular domain forming a flexible hinge near the middle of the molecule. These domains are separated by coiled-coil structures.</text>
</comment>
<dbReference type="Pfam" id="PF02463">
    <property type="entry name" value="SMC_N"/>
    <property type="match status" value="1"/>
</dbReference>
<dbReference type="GO" id="GO:0007062">
    <property type="term" value="P:sister chromatid cohesion"/>
    <property type="evidence" value="ECO:0007669"/>
    <property type="project" value="InterPro"/>
</dbReference>
<dbReference type="GO" id="GO:0006260">
    <property type="term" value="P:DNA replication"/>
    <property type="evidence" value="ECO:0007669"/>
    <property type="project" value="UniProtKB-UniRule"/>
</dbReference>
<evidence type="ECO:0000256" key="1">
    <source>
        <dbReference type="HAMAP-Rule" id="MF_01894"/>
    </source>
</evidence>
<dbReference type="GO" id="GO:0030261">
    <property type="term" value="P:chromosome condensation"/>
    <property type="evidence" value="ECO:0007669"/>
    <property type="project" value="InterPro"/>
</dbReference>
<comment type="function">
    <text evidence="1">Required for chromosome condensation and partitioning.</text>
</comment>
<gene>
    <name evidence="1" type="primary">smc</name>
    <name evidence="3" type="ORF">NT02SARS_0868</name>
</gene>
<dbReference type="AlphaFoldDB" id="J4KSK1"/>
<reference evidence="3 4" key="1">
    <citation type="journal article" date="2012" name="ISME J.">
        <title>Genomic insights to SAR86, an abundant and uncultivated marine bacterial lineage.</title>
        <authorList>
            <person name="Dupont C.L."/>
            <person name="Rusch D.B."/>
            <person name="Yooseph S."/>
            <person name="Lombardo M.J."/>
            <person name="Richter R.A."/>
            <person name="Valas R."/>
            <person name="Novotny M."/>
            <person name="Yee-Greenbaum J."/>
            <person name="Selengut J.D."/>
            <person name="Haft D.H."/>
            <person name="Halpern A.L."/>
            <person name="Lasken R.S."/>
            <person name="Nealson K."/>
            <person name="Friedman R."/>
            <person name="Venter J.C."/>
        </authorList>
    </citation>
    <scope>NUCLEOTIDE SEQUENCE [LARGE SCALE GENOMIC DNA]</scope>
</reference>
<organism evidence="3 4">
    <name type="scientific">SAR86 cluster bacterium SAR86B</name>
    <dbReference type="NCBI Taxonomy" id="1123867"/>
    <lineage>
        <taxon>Bacteria</taxon>
        <taxon>Pseudomonadati</taxon>
        <taxon>Pseudomonadota</taxon>
        <taxon>Gammaproteobacteria</taxon>
        <taxon>SAR86 cluster</taxon>
    </lineage>
</organism>
<evidence type="ECO:0000313" key="3">
    <source>
        <dbReference type="EMBL" id="EJP72844.1"/>
    </source>
</evidence>
<comment type="similarity">
    <text evidence="1">Belongs to the SMC family.</text>
</comment>
<dbReference type="CDD" id="cd03278">
    <property type="entry name" value="ABC_SMC_barmotin"/>
    <property type="match status" value="1"/>
</dbReference>
<feature type="binding site" evidence="1">
    <location>
        <begin position="32"/>
        <end position="39"/>
    </location>
    <ligand>
        <name>ATP</name>
        <dbReference type="ChEBI" id="CHEBI:30616"/>
    </ligand>
</feature>
<comment type="subcellular location">
    <subcellularLocation>
        <location evidence="1">Cytoplasm</location>
    </subcellularLocation>
</comment>
<evidence type="ECO:0000259" key="2">
    <source>
        <dbReference type="Pfam" id="PF02463"/>
    </source>
</evidence>
<dbReference type="GO" id="GO:0007059">
    <property type="term" value="P:chromosome segregation"/>
    <property type="evidence" value="ECO:0007669"/>
    <property type="project" value="UniProtKB-UniRule"/>
</dbReference>
<dbReference type="Gene3D" id="3.40.50.300">
    <property type="entry name" value="P-loop containing nucleotide triphosphate hydrolases"/>
    <property type="match status" value="2"/>
</dbReference>
<keyword evidence="1" id="KW-0175">Coiled coil</keyword>
<comment type="subunit">
    <text evidence="1">Homodimer.</text>
</comment>
<dbReference type="HOGENOM" id="CLU_001042_2_3_6"/>
<feature type="domain" description="RecF/RecN/SMC N-terminal" evidence="2">
    <location>
        <begin position="3"/>
        <end position="711"/>
    </location>
</feature>
<name>J4KSK1_9GAMM</name>
<keyword evidence="1" id="KW-0963">Cytoplasm</keyword>
<protein>
    <recommendedName>
        <fullName evidence="1">Chromosome partition protein Smc</fullName>
    </recommendedName>
</protein>
<dbReference type="PANTHER" id="PTHR43977">
    <property type="entry name" value="STRUCTURAL MAINTENANCE OF CHROMOSOMES PROTEIN 3"/>
    <property type="match status" value="1"/>
</dbReference>
<dbReference type="SUPFAM" id="SSF52540">
    <property type="entry name" value="P-loop containing nucleoside triphosphate hydrolases"/>
    <property type="match status" value="1"/>
</dbReference>
<accession>J4KSK1</accession>
<dbReference type="InterPro" id="IPR011890">
    <property type="entry name" value="SMC_prok"/>
</dbReference>
<feature type="coiled-coil region" evidence="1">
    <location>
        <begin position="170"/>
        <end position="334"/>
    </location>
</feature>